<proteinExistence type="predicted"/>
<sequence length="167" mass="19004">MAIIFFNANRIVLIFLEYGNDITIVKICFIHIDFSCWVFTTNRYLLTCAVKHRCTTKDANLAVTNQLLSNRPDINTIIANLNTQMTNIHKSASQEGMYDAIFQPIVSAQKGQSDSENTESRSTLEQSIYDVNELLDQIKFTREKLNATKARYVRAQEALKLCPAVSF</sequence>
<evidence type="ECO:0000256" key="1">
    <source>
        <dbReference type="SAM" id="Coils"/>
    </source>
</evidence>
<dbReference type="EMBL" id="FQUH01000003">
    <property type="protein sequence ID" value="SHE78804.1"/>
    <property type="molecule type" value="Genomic_DNA"/>
</dbReference>
<dbReference type="AlphaFoldDB" id="A0A1M4WC31"/>
<protein>
    <submittedName>
        <fullName evidence="2">Uncharacterized protein</fullName>
    </submittedName>
</protein>
<gene>
    <name evidence="2" type="ORF">SAMN02745781_00768</name>
</gene>
<dbReference type="Proteomes" id="UP000184159">
    <property type="component" value="Unassembled WGS sequence"/>
</dbReference>
<keyword evidence="3" id="KW-1185">Reference proteome</keyword>
<keyword evidence="1" id="KW-0175">Coiled coil</keyword>
<reference evidence="3" key="1">
    <citation type="submission" date="2016-11" db="EMBL/GenBank/DDBJ databases">
        <authorList>
            <person name="Varghese N."/>
            <person name="Submissions S."/>
        </authorList>
    </citation>
    <scope>NUCLEOTIDE SEQUENCE [LARGE SCALE GENOMIC DNA]</scope>
    <source>
        <strain evidence="3">DSM 21264</strain>
    </source>
</reference>
<organism evidence="2 3">
    <name type="scientific">Vibrio gazogenes DSM 21264 = NBRC 103151</name>
    <dbReference type="NCBI Taxonomy" id="1123492"/>
    <lineage>
        <taxon>Bacteria</taxon>
        <taxon>Pseudomonadati</taxon>
        <taxon>Pseudomonadota</taxon>
        <taxon>Gammaproteobacteria</taxon>
        <taxon>Vibrionales</taxon>
        <taxon>Vibrionaceae</taxon>
        <taxon>Vibrio</taxon>
    </lineage>
</organism>
<evidence type="ECO:0000313" key="3">
    <source>
        <dbReference type="Proteomes" id="UP000184159"/>
    </source>
</evidence>
<evidence type="ECO:0000313" key="2">
    <source>
        <dbReference type="EMBL" id="SHE78804.1"/>
    </source>
</evidence>
<name>A0A1M4WC31_VIBGA</name>
<feature type="coiled-coil region" evidence="1">
    <location>
        <begin position="131"/>
        <end position="158"/>
    </location>
</feature>
<accession>A0A1M4WC31</accession>